<accession>A0A0V1MX44</accession>
<keyword evidence="2" id="KW-1185">Reference proteome</keyword>
<proteinExistence type="predicted"/>
<dbReference type="Proteomes" id="UP000054843">
    <property type="component" value="Unassembled WGS sequence"/>
</dbReference>
<dbReference type="EMBL" id="JYDO01000029">
    <property type="protein sequence ID" value="KRZ76331.1"/>
    <property type="molecule type" value="Genomic_DNA"/>
</dbReference>
<evidence type="ECO:0000313" key="2">
    <source>
        <dbReference type="Proteomes" id="UP000054843"/>
    </source>
</evidence>
<dbReference type="AlphaFoldDB" id="A0A0V1MX44"/>
<gene>
    <name evidence="1" type="ORF">T10_1629</name>
</gene>
<evidence type="ECO:0000313" key="1">
    <source>
        <dbReference type="EMBL" id="KRZ76331.1"/>
    </source>
</evidence>
<name>A0A0V1MX44_9BILA</name>
<organism evidence="1 2">
    <name type="scientific">Trichinella papuae</name>
    <dbReference type="NCBI Taxonomy" id="268474"/>
    <lineage>
        <taxon>Eukaryota</taxon>
        <taxon>Metazoa</taxon>
        <taxon>Ecdysozoa</taxon>
        <taxon>Nematoda</taxon>
        <taxon>Enoplea</taxon>
        <taxon>Dorylaimia</taxon>
        <taxon>Trichinellida</taxon>
        <taxon>Trichinellidae</taxon>
        <taxon>Trichinella</taxon>
    </lineage>
</organism>
<comment type="caution">
    <text evidence="1">The sequence shown here is derived from an EMBL/GenBank/DDBJ whole genome shotgun (WGS) entry which is preliminary data.</text>
</comment>
<protein>
    <submittedName>
        <fullName evidence="1">Uncharacterized protein</fullName>
    </submittedName>
</protein>
<reference evidence="1 2" key="1">
    <citation type="submission" date="2015-01" db="EMBL/GenBank/DDBJ databases">
        <title>Evolution of Trichinella species and genotypes.</title>
        <authorList>
            <person name="Korhonen P.K."/>
            <person name="Edoardo P."/>
            <person name="Giuseppe L.R."/>
            <person name="Gasser R.B."/>
        </authorList>
    </citation>
    <scope>NUCLEOTIDE SEQUENCE [LARGE SCALE GENOMIC DNA]</scope>
    <source>
        <strain evidence="1">ISS1980</strain>
    </source>
</reference>
<sequence>MAHSDEEAPLVLQTDASQVGLGAVLVLVKLEQMQAVDPLKKPFPTCVFDHLGPFPLSRVFTIEWKPASDGCFRLLRENNGASCCSGHWARKFEAIHNPTADHELLGAAHAGFLNQAPFLFRSASGNERTSDANMNRIITDHLAAYINTVDRCSPKN</sequence>